<dbReference type="PANTHER" id="PTHR43297:SF14">
    <property type="entry name" value="ATPASE AAA-TYPE CORE DOMAIN-CONTAINING PROTEIN"/>
    <property type="match status" value="1"/>
</dbReference>
<dbReference type="GO" id="GO:0005886">
    <property type="term" value="C:plasma membrane"/>
    <property type="evidence" value="ECO:0007669"/>
    <property type="project" value="UniProtKB-SubCell"/>
</dbReference>
<organism evidence="10">
    <name type="scientific">Caldiarchaeum subterraneum</name>
    <dbReference type="NCBI Taxonomy" id="311458"/>
    <lineage>
        <taxon>Archaea</taxon>
        <taxon>Nitrososphaerota</taxon>
        <taxon>Candidatus Caldarchaeales</taxon>
        <taxon>Candidatus Caldarchaeaceae</taxon>
        <taxon>Candidatus Caldarchaeum</taxon>
    </lineage>
</organism>
<gene>
    <name evidence="10" type="ORF">ENM31_02925</name>
</gene>
<comment type="subcellular location">
    <subcellularLocation>
        <location evidence="1">Cell membrane</location>
        <topology evidence="1">Peripheral membrane protein</topology>
    </subcellularLocation>
</comment>
<feature type="domain" description="ABC transporter" evidence="9">
    <location>
        <begin position="6"/>
        <end position="256"/>
    </location>
</feature>
<dbReference type="NCBIfam" id="TIGR01727">
    <property type="entry name" value="oligo_HPY"/>
    <property type="match status" value="1"/>
</dbReference>
<dbReference type="PROSITE" id="PS00211">
    <property type="entry name" value="ABC_TRANSPORTER_1"/>
    <property type="match status" value="1"/>
</dbReference>
<dbReference type="SUPFAM" id="SSF52540">
    <property type="entry name" value="P-loop containing nucleoside triphosphate hydrolases"/>
    <property type="match status" value="1"/>
</dbReference>
<dbReference type="PANTHER" id="PTHR43297">
    <property type="entry name" value="OLIGOPEPTIDE TRANSPORT ATP-BINDING PROTEIN APPD"/>
    <property type="match status" value="1"/>
</dbReference>
<dbReference type="FunFam" id="3.40.50.300:FF:000016">
    <property type="entry name" value="Oligopeptide ABC transporter ATP-binding component"/>
    <property type="match status" value="1"/>
</dbReference>
<keyword evidence="7" id="KW-1278">Translocase</keyword>
<dbReference type="Gene3D" id="3.40.50.300">
    <property type="entry name" value="P-loop containing nucleotide triphosphate hydrolases"/>
    <property type="match status" value="1"/>
</dbReference>
<dbReference type="InterPro" id="IPR050388">
    <property type="entry name" value="ABC_Ni/Peptide_Import"/>
</dbReference>
<dbReference type="InterPro" id="IPR017871">
    <property type="entry name" value="ABC_transporter-like_CS"/>
</dbReference>
<dbReference type="Pfam" id="PF08352">
    <property type="entry name" value="oligo_HPY"/>
    <property type="match status" value="1"/>
</dbReference>
<evidence type="ECO:0000256" key="5">
    <source>
        <dbReference type="ARBA" id="ARBA00022741"/>
    </source>
</evidence>
<evidence type="ECO:0000259" key="9">
    <source>
        <dbReference type="PROSITE" id="PS50893"/>
    </source>
</evidence>
<evidence type="ECO:0000256" key="2">
    <source>
        <dbReference type="ARBA" id="ARBA00022448"/>
    </source>
</evidence>
<keyword evidence="6 10" id="KW-0067">ATP-binding</keyword>
<keyword evidence="4" id="KW-0997">Cell inner membrane</keyword>
<keyword evidence="2" id="KW-0813">Transport</keyword>
<dbReference type="EMBL" id="DRXH01000098">
    <property type="protein sequence ID" value="HHM44236.1"/>
    <property type="molecule type" value="Genomic_DNA"/>
</dbReference>
<keyword evidence="3" id="KW-1003">Cell membrane</keyword>
<keyword evidence="8" id="KW-0472">Membrane</keyword>
<dbReference type="InterPro" id="IPR027417">
    <property type="entry name" value="P-loop_NTPase"/>
</dbReference>
<evidence type="ECO:0000256" key="4">
    <source>
        <dbReference type="ARBA" id="ARBA00022519"/>
    </source>
</evidence>
<keyword evidence="5" id="KW-0547">Nucleotide-binding</keyword>
<dbReference type="GO" id="GO:0016887">
    <property type="term" value="F:ATP hydrolysis activity"/>
    <property type="evidence" value="ECO:0007669"/>
    <property type="project" value="InterPro"/>
</dbReference>
<dbReference type="AlphaFoldDB" id="A0A7J3VTT6"/>
<dbReference type="PROSITE" id="PS50893">
    <property type="entry name" value="ABC_TRANSPORTER_2"/>
    <property type="match status" value="1"/>
</dbReference>
<evidence type="ECO:0000256" key="1">
    <source>
        <dbReference type="ARBA" id="ARBA00004202"/>
    </source>
</evidence>
<dbReference type="SMART" id="SM00382">
    <property type="entry name" value="AAA"/>
    <property type="match status" value="1"/>
</dbReference>
<dbReference type="CDD" id="cd03257">
    <property type="entry name" value="ABC_NikE_OppD_transporters"/>
    <property type="match status" value="1"/>
</dbReference>
<name>A0A7J3VTT6_CALS0</name>
<sequence length="322" mass="36115">MNNSVLRVEKLSTYFFTENGVVRAVDDVSLVVNENEVVGVVGESGCGKSTLATSIVRLVQPPGRIIKGSVLFKGLNLLELPEEKMRKIRGKRISMVFQNPASYLNPLLTIEEQMTEAMILHLGLSRKTAVERSIEILRRLGIFSPETVIKYYPHQLSGGMKQRVMIGMAVSCDPELVIADEPTTALDPTIQVQILDLLLELRRSLGLSMIVITHDLGVARAVCDRIYVMYAGKIVEEGRVDEVFDRPLHPYTYGLMESALSIYDKDRPVKYVDGAPPKLVEELKGCYFANRCFKRVERCMVEFPNPSSKDGRTVYCWNPVEG</sequence>
<accession>A0A7J3VTT6</accession>
<evidence type="ECO:0000256" key="7">
    <source>
        <dbReference type="ARBA" id="ARBA00022967"/>
    </source>
</evidence>
<comment type="caution">
    <text evidence="10">The sequence shown here is derived from an EMBL/GenBank/DDBJ whole genome shotgun (WGS) entry which is preliminary data.</text>
</comment>
<proteinExistence type="predicted"/>
<evidence type="ECO:0000313" key="10">
    <source>
        <dbReference type="EMBL" id="HHM44236.1"/>
    </source>
</evidence>
<dbReference type="GO" id="GO:0005524">
    <property type="term" value="F:ATP binding"/>
    <property type="evidence" value="ECO:0007669"/>
    <property type="project" value="UniProtKB-KW"/>
</dbReference>
<dbReference type="InterPro" id="IPR003439">
    <property type="entry name" value="ABC_transporter-like_ATP-bd"/>
</dbReference>
<reference evidence="10" key="1">
    <citation type="journal article" date="2020" name="mSystems">
        <title>Genome- and Community-Level Interaction Insights into Carbon Utilization and Element Cycling Functions of Hydrothermarchaeota in Hydrothermal Sediment.</title>
        <authorList>
            <person name="Zhou Z."/>
            <person name="Liu Y."/>
            <person name="Xu W."/>
            <person name="Pan J."/>
            <person name="Luo Z.H."/>
            <person name="Li M."/>
        </authorList>
    </citation>
    <scope>NUCLEOTIDE SEQUENCE [LARGE SCALE GENOMIC DNA]</scope>
    <source>
        <strain evidence="10">SpSt-1074</strain>
    </source>
</reference>
<protein>
    <submittedName>
        <fullName evidence="10">ABC transporter ATP-binding protein</fullName>
    </submittedName>
</protein>
<dbReference type="InterPro" id="IPR013563">
    <property type="entry name" value="Oligopep_ABC_C"/>
</dbReference>
<dbReference type="InterPro" id="IPR003593">
    <property type="entry name" value="AAA+_ATPase"/>
</dbReference>
<evidence type="ECO:0000256" key="3">
    <source>
        <dbReference type="ARBA" id="ARBA00022475"/>
    </source>
</evidence>
<dbReference type="Pfam" id="PF00005">
    <property type="entry name" value="ABC_tran"/>
    <property type="match status" value="1"/>
</dbReference>
<evidence type="ECO:0000256" key="8">
    <source>
        <dbReference type="ARBA" id="ARBA00023136"/>
    </source>
</evidence>
<dbReference type="GO" id="GO:0015833">
    <property type="term" value="P:peptide transport"/>
    <property type="evidence" value="ECO:0007669"/>
    <property type="project" value="InterPro"/>
</dbReference>
<evidence type="ECO:0000256" key="6">
    <source>
        <dbReference type="ARBA" id="ARBA00022840"/>
    </source>
</evidence>